<evidence type="ECO:0000313" key="3">
    <source>
        <dbReference type="Proteomes" id="UP001283361"/>
    </source>
</evidence>
<protein>
    <submittedName>
        <fullName evidence="2">Uncharacterized protein</fullName>
    </submittedName>
</protein>
<accession>A0AAE0ZL59</accession>
<feature type="compositionally biased region" description="Basic and acidic residues" evidence="1">
    <location>
        <begin position="79"/>
        <end position="91"/>
    </location>
</feature>
<evidence type="ECO:0000313" key="2">
    <source>
        <dbReference type="EMBL" id="KAK3771288.1"/>
    </source>
</evidence>
<comment type="caution">
    <text evidence="2">The sequence shown here is derived from an EMBL/GenBank/DDBJ whole genome shotgun (WGS) entry which is preliminary data.</text>
</comment>
<sequence>MGPIRVQSLDLKLPYPLPHKKLVSIHCSFVTVGRSCRAQDIANLNICKDQDSESKEQDNKTEILKWRVRLRGGAPKTFSRLEHKPGCRGDGRLTASGLKPPVITSESVRATRAKEDKSTEEILLPMGSGNNNLPYFRMLHPKENIQISQVFQCRNCD</sequence>
<name>A0AAE0ZL59_9GAST</name>
<reference evidence="2" key="1">
    <citation type="journal article" date="2023" name="G3 (Bethesda)">
        <title>A reference genome for the long-term kleptoplast-retaining sea slug Elysia crispata morphotype clarki.</title>
        <authorList>
            <person name="Eastman K.E."/>
            <person name="Pendleton A.L."/>
            <person name="Shaikh M.A."/>
            <person name="Suttiyut T."/>
            <person name="Ogas R."/>
            <person name="Tomko P."/>
            <person name="Gavelis G."/>
            <person name="Widhalm J.R."/>
            <person name="Wisecaver J.H."/>
        </authorList>
    </citation>
    <scope>NUCLEOTIDE SEQUENCE</scope>
    <source>
        <strain evidence="2">ECLA1</strain>
    </source>
</reference>
<feature type="region of interest" description="Disordered" evidence="1">
    <location>
        <begin position="79"/>
        <end position="99"/>
    </location>
</feature>
<dbReference type="Proteomes" id="UP001283361">
    <property type="component" value="Unassembled WGS sequence"/>
</dbReference>
<dbReference type="EMBL" id="JAWDGP010003760">
    <property type="protein sequence ID" value="KAK3771288.1"/>
    <property type="molecule type" value="Genomic_DNA"/>
</dbReference>
<proteinExistence type="predicted"/>
<gene>
    <name evidence="2" type="ORF">RRG08_024367</name>
</gene>
<organism evidence="2 3">
    <name type="scientific">Elysia crispata</name>
    <name type="common">lettuce slug</name>
    <dbReference type="NCBI Taxonomy" id="231223"/>
    <lineage>
        <taxon>Eukaryota</taxon>
        <taxon>Metazoa</taxon>
        <taxon>Spiralia</taxon>
        <taxon>Lophotrochozoa</taxon>
        <taxon>Mollusca</taxon>
        <taxon>Gastropoda</taxon>
        <taxon>Heterobranchia</taxon>
        <taxon>Euthyneura</taxon>
        <taxon>Panpulmonata</taxon>
        <taxon>Sacoglossa</taxon>
        <taxon>Placobranchoidea</taxon>
        <taxon>Plakobranchidae</taxon>
        <taxon>Elysia</taxon>
    </lineage>
</organism>
<keyword evidence="3" id="KW-1185">Reference proteome</keyword>
<evidence type="ECO:0000256" key="1">
    <source>
        <dbReference type="SAM" id="MobiDB-lite"/>
    </source>
</evidence>
<dbReference type="AlphaFoldDB" id="A0AAE0ZL59"/>